<dbReference type="SUPFAM" id="SSF46785">
    <property type="entry name" value="Winged helix' DNA-binding domain"/>
    <property type="match status" value="1"/>
</dbReference>
<dbReference type="SUPFAM" id="SSF55781">
    <property type="entry name" value="GAF domain-like"/>
    <property type="match status" value="1"/>
</dbReference>
<dbReference type="SMART" id="SM00346">
    <property type="entry name" value="HTH_ICLR"/>
    <property type="match status" value="1"/>
</dbReference>
<reference evidence="6 7" key="1">
    <citation type="journal article" date="2013" name="Int. J. Syst. Evol. Microbiol.">
        <title>Roseomonas aerophila sp. nov., isolated from air.</title>
        <authorList>
            <person name="Kim S.J."/>
            <person name="Weon H.Y."/>
            <person name="Ahn J.H."/>
            <person name="Hong S.B."/>
            <person name="Seok S.J."/>
            <person name="Whang K.S."/>
            <person name="Kwon S.W."/>
        </authorList>
    </citation>
    <scope>NUCLEOTIDE SEQUENCE [LARGE SCALE GENOMIC DNA]</scope>
    <source>
        <strain evidence="6 7">NBRC 108923</strain>
    </source>
</reference>
<evidence type="ECO:0000259" key="4">
    <source>
        <dbReference type="PROSITE" id="PS51077"/>
    </source>
</evidence>
<gene>
    <name evidence="6" type="ORF">IBL26_15830</name>
</gene>
<sequence length="264" mass="28422">MTAEPRPPRQATAEDTDPRLFVNAIEKGMIVLELFETSRQELSLTDIMARAGIGRSAAQRFVYTLHRLGYLSRNPDNKRFALGPKVLGLYRGYLGSRSVLQRAQHAMLELNRATGECVSWSELLEEEIVIVENLPSPHVTAVALVPGMRFEAVSASSGQVLLSHSAPEAVQRAFSGASPLARERAAAPDLGAFQALLVQVRQQGYAMTSKAFDQDSLSISAPVLDAQGRPVGAVNLSALSSRFSRAEALANLVPAVVAAARACR</sequence>
<feature type="domain" description="IclR-ED" evidence="5">
    <location>
        <begin position="85"/>
        <end position="264"/>
    </location>
</feature>
<organism evidence="6 7">
    <name type="scientific">Teichococcus aerophilus</name>
    <dbReference type="NCBI Taxonomy" id="1224513"/>
    <lineage>
        <taxon>Bacteria</taxon>
        <taxon>Pseudomonadati</taxon>
        <taxon>Pseudomonadota</taxon>
        <taxon>Alphaproteobacteria</taxon>
        <taxon>Acetobacterales</taxon>
        <taxon>Roseomonadaceae</taxon>
        <taxon>Roseomonas</taxon>
    </lineage>
</organism>
<dbReference type="InterPro" id="IPR036390">
    <property type="entry name" value="WH_DNA-bd_sf"/>
</dbReference>
<dbReference type="InterPro" id="IPR029016">
    <property type="entry name" value="GAF-like_dom_sf"/>
</dbReference>
<evidence type="ECO:0000256" key="2">
    <source>
        <dbReference type="ARBA" id="ARBA00023125"/>
    </source>
</evidence>
<feature type="domain" description="HTH iclR-type" evidence="4">
    <location>
        <begin position="22"/>
        <end position="84"/>
    </location>
</feature>
<dbReference type="PROSITE" id="PS51077">
    <property type="entry name" value="HTH_ICLR"/>
    <property type="match status" value="1"/>
</dbReference>
<dbReference type="Proteomes" id="UP000626026">
    <property type="component" value="Unassembled WGS sequence"/>
</dbReference>
<dbReference type="EMBL" id="JACTVA010000030">
    <property type="protein sequence ID" value="MBC9208315.1"/>
    <property type="molecule type" value="Genomic_DNA"/>
</dbReference>
<comment type="caution">
    <text evidence="6">The sequence shown here is derived from an EMBL/GenBank/DDBJ whole genome shotgun (WGS) entry which is preliminary data.</text>
</comment>
<dbReference type="Pfam" id="PF09339">
    <property type="entry name" value="HTH_IclR"/>
    <property type="match status" value="1"/>
</dbReference>
<dbReference type="InterPro" id="IPR050707">
    <property type="entry name" value="HTH_MetabolicPath_Reg"/>
</dbReference>
<dbReference type="PANTHER" id="PTHR30136">
    <property type="entry name" value="HELIX-TURN-HELIX TRANSCRIPTIONAL REGULATOR, ICLR FAMILY"/>
    <property type="match status" value="1"/>
</dbReference>
<dbReference type="InterPro" id="IPR005471">
    <property type="entry name" value="Tscrpt_reg_IclR_N"/>
</dbReference>
<dbReference type="InterPro" id="IPR014757">
    <property type="entry name" value="Tscrpt_reg_IclR_C"/>
</dbReference>
<dbReference type="PANTHER" id="PTHR30136:SF34">
    <property type="entry name" value="TRANSCRIPTIONAL REGULATOR"/>
    <property type="match status" value="1"/>
</dbReference>
<name>A0ABR7RQ87_9PROT</name>
<proteinExistence type="predicted"/>
<dbReference type="Pfam" id="PF01614">
    <property type="entry name" value="IclR_C"/>
    <property type="match status" value="1"/>
</dbReference>
<evidence type="ECO:0000313" key="6">
    <source>
        <dbReference type="EMBL" id="MBC9208315.1"/>
    </source>
</evidence>
<protein>
    <submittedName>
        <fullName evidence="6">Helix-turn-helix domain-containing protein</fullName>
    </submittedName>
</protein>
<evidence type="ECO:0000259" key="5">
    <source>
        <dbReference type="PROSITE" id="PS51078"/>
    </source>
</evidence>
<evidence type="ECO:0000256" key="1">
    <source>
        <dbReference type="ARBA" id="ARBA00023015"/>
    </source>
</evidence>
<evidence type="ECO:0000256" key="3">
    <source>
        <dbReference type="ARBA" id="ARBA00023163"/>
    </source>
</evidence>
<keyword evidence="1" id="KW-0805">Transcription regulation</keyword>
<dbReference type="PROSITE" id="PS51078">
    <property type="entry name" value="ICLR_ED"/>
    <property type="match status" value="1"/>
</dbReference>
<evidence type="ECO:0000313" key="7">
    <source>
        <dbReference type="Proteomes" id="UP000626026"/>
    </source>
</evidence>
<keyword evidence="3" id="KW-0804">Transcription</keyword>
<accession>A0ABR7RQ87</accession>
<keyword evidence="2" id="KW-0238">DNA-binding</keyword>
<dbReference type="InterPro" id="IPR036388">
    <property type="entry name" value="WH-like_DNA-bd_sf"/>
</dbReference>
<keyword evidence="7" id="KW-1185">Reference proteome</keyword>
<dbReference type="RefSeq" id="WP_187785476.1">
    <property type="nucleotide sequence ID" value="NZ_JACTVA010000030.1"/>
</dbReference>
<dbReference type="Gene3D" id="1.10.10.10">
    <property type="entry name" value="Winged helix-like DNA-binding domain superfamily/Winged helix DNA-binding domain"/>
    <property type="match status" value="1"/>
</dbReference>
<dbReference type="Gene3D" id="3.30.450.40">
    <property type="match status" value="1"/>
</dbReference>